<dbReference type="EMBL" id="OE839520">
    <property type="protein sequence ID" value="CAD7587555.1"/>
    <property type="molecule type" value="Genomic_DNA"/>
</dbReference>
<organism evidence="2">
    <name type="scientific">Timema genevievae</name>
    <name type="common">Walking stick</name>
    <dbReference type="NCBI Taxonomy" id="629358"/>
    <lineage>
        <taxon>Eukaryota</taxon>
        <taxon>Metazoa</taxon>
        <taxon>Ecdysozoa</taxon>
        <taxon>Arthropoda</taxon>
        <taxon>Hexapoda</taxon>
        <taxon>Insecta</taxon>
        <taxon>Pterygota</taxon>
        <taxon>Neoptera</taxon>
        <taxon>Polyneoptera</taxon>
        <taxon>Phasmatodea</taxon>
        <taxon>Timematodea</taxon>
        <taxon>Timematoidea</taxon>
        <taxon>Timematidae</taxon>
        <taxon>Timema</taxon>
    </lineage>
</organism>
<reference evidence="2" key="1">
    <citation type="submission" date="2020-11" db="EMBL/GenBank/DDBJ databases">
        <authorList>
            <person name="Tran Van P."/>
        </authorList>
    </citation>
    <scope>NUCLEOTIDE SEQUENCE</scope>
</reference>
<dbReference type="InterPro" id="IPR048367">
    <property type="entry name" value="TNP-like_RNaseH_C"/>
</dbReference>
<accession>A0A7R9JQV9</accession>
<evidence type="ECO:0000259" key="1">
    <source>
        <dbReference type="Pfam" id="PF21789"/>
    </source>
</evidence>
<sequence>MYTIGRTWYDAAKVNHGTKMAALQGIRLSVKRKKQKCRYALVERSRVEPGRDRVNWGRSGFESQIQYFVSDFKNFFGMIRQAAGSNDHPSTPTFLQFILKPPKYGNCYASEETSPYLSISDFKKIFQEGNNSSKIKELKSCLNGLVLQDDWDCDIVNEEHNYSGVPIVDCIVYYVKDQRNVFTIVAISIAWVFTSDLYTRLDGHKYTPCNVTNRDTKFVVSLIARDRFNVRSERAG</sequence>
<name>A0A7R9JQV9_TIMGE</name>
<proteinExistence type="predicted"/>
<gene>
    <name evidence="2" type="ORF">TGEB3V08_LOCUS1737</name>
</gene>
<feature type="domain" description="Transposable element P transposase-like RNase H C-terminal" evidence="1">
    <location>
        <begin position="74"/>
        <end position="95"/>
    </location>
</feature>
<dbReference type="AlphaFoldDB" id="A0A7R9JQV9"/>
<protein>
    <recommendedName>
        <fullName evidence="1">Transposable element P transposase-like RNase H C-terminal domain-containing protein</fullName>
    </recommendedName>
</protein>
<evidence type="ECO:0000313" key="2">
    <source>
        <dbReference type="EMBL" id="CAD7587555.1"/>
    </source>
</evidence>
<dbReference type="Pfam" id="PF21789">
    <property type="entry name" value="TNP-like_RNaseH_C"/>
    <property type="match status" value="1"/>
</dbReference>